<evidence type="ECO:0000259" key="2">
    <source>
        <dbReference type="Pfam" id="PF08044"/>
    </source>
</evidence>
<keyword evidence="1" id="KW-0812">Transmembrane</keyword>
<proteinExistence type="predicted"/>
<comment type="caution">
    <text evidence="3">The sequence shown here is derived from an EMBL/GenBank/DDBJ whole genome shotgun (WGS) entry which is preliminary data.</text>
</comment>
<evidence type="ECO:0000313" key="4">
    <source>
        <dbReference type="Proteomes" id="UP001501490"/>
    </source>
</evidence>
<accession>A0ABP7AHM0</accession>
<evidence type="ECO:0000313" key="3">
    <source>
        <dbReference type="EMBL" id="GAA3632029.1"/>
    </source>
</evidence>
<keyword evidence="4" id="KW-1185">Reference proteome</keyword>
<dbReference type="PANTHER" id="PTHR40763:SF4">
    <property type="entry name" value="DUF1707 DOMAIN-CONTAINING PROTEIN"/>
    <property type="match status" value="1"/>
</dbReference>
<dbReference type="InterPro" id="IPR012551">
    <property type="entry name" value="DUF1707_SHOCT-like"/>
</dbReference>
<organism evidence="3 4">
    <name type="scientific">Microlunatus ginsengisoli</name>
    <dbReference type="NCBI Taxonomy" id="363863"/>
    <lineage>
        <taxon>Bacteria</taxon>
        <taxon>Bacillati</taxon>
        <taxon>Actinomycetota</taxon>
        <taxon>Actinomycetes</taxon>
        <taxon>Propionibacteriales</taxon>
        <taxon>Propionibacteriaceae</taxon>
        <taxon>Microlunatus</taxon>
    </lineage>
</organism>
<dbReference type="EMBL" id="BAABAB010000029">
    <property type="protein sequence ID" value="GAA3632029.1"/>
    <property type="molecule type" value="Genomic_DNA"/>
</dbReference>
<protein>
    <recommendedName>
        <fullName evidence="2">DUF1707 domain-containing protein</fullName>
    </recommendedName>
</protein>
<dbReference type="RefSeq" id="WP_344807543.1">
    <property type="nucleotide sequence ID" value="NZ_BAABAB010000029.1"/>
</dbReference>
<keyword evidence="1" id="KW-0472">Membrane</keyword>
<gene>
    <name evidence="3" type="ORF">GCM10022236_38210</name>
</gene>
<feature type="domain" description="DUF1707" evidence="2">
    <location>
        <begin position="11"/>
        <end position="62"/>
    </location>
</feature>
<dbReference type="Proteomes" id="UP001501490">
    <property type="component" value="Unassembled WGS sequence"/>
</dbReference>
<feature type="transmembrane region" description="Helical" evidence="1">
    <location>
        <begin position="110"/>
        <end position="127"/>
    </location>
</feature>
<name>A0ABP7AHM0_9ACTN</name>
<keyword evidence="1" id="KW-1133">Transmembrane helix</keyword>
<sequence>MSDSPDPVPQRIGDAERDQAATYLREALAQGRLEQTEFDERVDAALRAKTQADLDPLFRDLPGPRPGQGLAPAAGFTAPPWQQAAPVSDDAVAVPGSAGTDVAKTNPSKLLDTIAWVIWPVTLLVLFATHWNAWWLIFIPIIVSSYAGKQHHDRDQQRARDRDRHRGH</sequence>
<evidence type="ECO:0000256" key="1">
    <source>
        <dbReference type="SAM" id="Phobius"/>
    </source>
</evidence>
<dbReference type="PANTHER" id="PTHR40763">
    <property type="entry name" value="MEMBRANE PROTEIN-RELATED"/>
    <property type="match status" value="1"/>
</dbReference>
<dbReference type="Pfam" id="PF08044">
    <property type="entry name" value="DUF1707"/>
    <property type="match status" value="1"/>
</dbReference>
<reference evidence="4" key="1">
    <citation type="journal article" date="2019" name="Int. J. Syst. Evol. Microbiol.">
        <title>The Global Catalogue of Microorganisms (GCM) 10K type strain sequencing project: providing services to taxonomists for standard genome sequencing and annotation.</title>
        <authorList>
            <consortium name="The Broad Institute Genomics Platform"/>
            <consortium name="The Broad Institute Genome Sequencing Center for Infectious Disease"/>
            <person name="Wu L."/>
            <person name="Ma J."/>
        </authorList>
    </citation>
    <scope>NUCLEOTIDE SEQUENCE [LARGE SCALE GENOMIC DNA]</scope>
    <source>
        <strain evidence="4">JCM 16929</strain>
    </source>
</reference>